<evidence type="ECO:0000313" key="1">
    <source>
        <dbReference type="EMBL" id="SOC43305.1"/>
    </source>
</evidence>
<dbReference type="EMBL" id="OBQC01000015">
    <property type="protein sequence ID" value="SOC43305.1"/>
    <property type="molecule type" value="Genomic_DNA"/>
</dbReference>
<keyword evidence="2" id="KW-1185">Reference proteome</keyword>
<dbReference type="OrthoDB" id="1645744at2"/>
<gene>
    <name evidence="1" type="ORF">SAMN05877842_11574</name>
</gene>
<dbReference type="Gene3D" id="3.90.1720.10">
    <property type="entry name" value="endopeptidase domain like (from Nostoc punctiforme)"/>
    <property type="match status" value="1"/>
</dbReference>
<organism evidence="1 2">
    <name type="scientific">Ureibacillus acetophenoni</name>
    <dbReference type="NCBI Taxonomy" id="614649"/>
    <lineage>
        <taxon>Bacteria</taxon>
        <taxon>Bacillati</taxon>
        <taxon>Bacillota</taxon>
        <taxon>Bacilli</taxon>
        <taxon>Bacillales</taxon>
        <taxon>Caryophanaceae</taxon>
        <taxon>Ureibacillus</taxon>
    </lineage>
</organism>
<dbReference type="AlphaFoldDB" id="A0A285UN12"/>
<proteinExistence type="predicted"/>
<dbReference type="RefSeq" id="WP_097150747.1">
    <property type="nucleotide sequence ID" value="NZ_OBQC01000015.1"/>
</dbReference>
<reference evidence="2" key="1">
    <citation type="submission" date="2017-08" db="EMBL/GenBank/DDBJ databases">
        <authorList>
            <person name="Varghese N."/>
            <person name="Submissions S."/>
        </authorList>
    </citation>
    <scope>NUCLEOTIDE SEQUENCE [LARGE SCALE GENOMIC DNA]</scope>
    <source>
        <strain evidence="2">JC23</strain>
    </source>
</reference>
<sequence>MKDKKCKSVYVLLTDTGTLFTRMIKLFTDAPYNHVSIAFDEGLDEVYSFGRKYPRNPLIAGFIKEDVYFGTYRYFCNTRCLLLKIEVSPMQYDCIRHVIHNFNNNKDTYSYNLLGLIGVAIGYPINPKNKFFCSQFVAEVFNKSGMGLWTLPPALVTPNDFLMHPNFETVYEGSLYDYPLLDKDYLSVI</sequence>
<evidence type="ECO:0008006" key="3">
    <source>
        <dbReference type="Google" id="ProtNLM"/>
    </source>
</evidence>
<dbReference type="SUPFAM" id="SSF54001">
    <property type="entry name" value="Cysteine proteinases"/>
    <property type="match status" value="1"/>
</dbReference>
<protein>
    <recommendedName>
        <fullName evidence="3">Permuted papain-like amidase YaeF/Yiix C92 family enzyme</fullName>
    </recommendedName>
</protein>
<name>A0A285UN12_9BACL</name>
<dbReference type="Proteomes" id="UP000219252">
    <property type="component" value="Unassembled WGS sequence"/>
</dbReference>
<evidence type="ECO:0000313" key="2">
    <source>
        <dbReference type="Proteomes" id="UP000219252"/>
    </source>
</evidence>
<dbReference type="InterPro" id="IPR038765">
    <property type="entry name" value="Papain-like_cys_pep_sf"/>
</dbReference>
<accession>A0A285UN12</accession>